<dbReference type="GO" id="GO:0006493">
    <property type="term" value="P:protein O-linked glycosylation"/>
    <property type="evidence" value="ECO:0007669"/>
    <property type="project" value="TreeGrafter"/>
</dbReference>
<evidence type="ECO:0000256" key="11">
    <source>
        <dbReference type="ARBA" id="ARBA00023180"/>
    </source>
</evidence>
<sequence length="716" mass="84786">MSIQRILFSRSYYWKYLALAWLLCLAIWWTSYRGLDTSYIPSALKQSLTKKELMTVFSMYHQRHPSMSHITTRSSAYDEVLSSISMYDFLKQYLFDQRCLIYFNHLLKSDPDWLIHPNEVVSYDKTAFQLFEKYKETRQKDHRKLVEEAEKAGRPAPEPLSDTQIRHDYQNLWKEVEGSEQRLHDFLAHVRIFDKCYVQSQNKAIYRNDTSYVRRQQYFLSKNVEYLADPDEVVGGSIYRDKVLCSQIESKVFPWLTMEYPEFTRYNGEKAYFPGNNYRVHENKGCFLNEFKNRLNGKGIVMTFNDDHVDDAIRLIKVLRFLGNRYPIQIVYHSKLNELSKAHIVKAARIKYENYPTQDLWFVDASRAIEPQFIGKFNGFANKIMATLFNSFEEMVFLDADTVLLQHPDFLFKLKKYINSGTMFYKDRSTFNFRERENSVLFHKLMPSLDDGFVFNINQIKNKTLDNEFFLGFENYMESGLVVINKKKHFIQPFMMSVLNFYQPITARLYGDKELFWLSLVLAGDENYEFDDNFAAAIGEMTPETERHKDINQIKSFKSKELCSSHPSHISDTDNQTLVWFNSGFRFCGNVDKGVKFQEEFNNNRRFTKYKTVKEFETFFRSKLKILHAIIPPFDRNREKAKNLEHEPEAAWHMMNYCKNYLWCAYSSLGGYFEQDGETKSNLIEGTVIKFSDEQIKHIDEVGDVWMMETELYSSG</sequence>
<dbReference type="PANTHER" id="PTHR31392">
    <property type="entry name" value="ALPHA-1,3-MANNOSYLTRANSFERASE MNN1-RELATED"/>
    <property type="match status" value="1"/>
</dbReference>
<keyword evidence="5" id="KW-0808">Transferase</keyword>
<dbReference type="AlphaFoldDB" id="A0A2P7Z001"/>
<dbReference type="VEuPathDB" id="FungiDB:C7M61_001223"/>
<dbReference type="STRING" id="418784.A0A2P7Z001"/>
<protein>
    <recommendedName>
        <fullName evidence="14">Alpha-1,3-mannosyltransferase</fullName>
    </recommendedName>
</protein>
<dbReference type="Pfam" id="PF11051">
    <property type="entry name" value="Mannosyl_trans3"/>
    <property type="match status" value="1"/>
</dbReference>
<comment type="subcellular location">
    <subcellularLocation>
        <location evidence="1">Golgi apparatus membrane</location>
        <topology evidence="1">Single-pass type II membrane protein</topology>
    </subcellularLocation>
</comment>
<keyword evidence="13" id="KW-1185">Reference proteome</keyword>
<keyword evidence="4" id="KW-0328">Glycosyltransferase</keyword>
<dbReference type="EMBL" id="PYFQ01000001">
    <property type="protein sequence ID" value="PSK41540.1"/>
    <property type="molecule type" value="Genomic_DNA"/>
</dbReference>
<comment type="pathway">
    <text evidence="2">Protein modification; protein glycosylation.</text>
</comment>
<keyword evidence="8" id="KW-1133">Transmembrane helix</keyword>
<evidence type="ECO:0000256" key="7">
    <source>
        <dbReference type="ARBA" id="ARBA00022968"/>
    </source>
</evidence>
<dbReference type="PANTHER" id="PTHR31392:SF1">
    <property type="entry name" value="ALPHA-1,3-MANNOSYLTRANSFERASE MNN1-RELATED"/>
    <property type="match status" value="1"/>
</dbReference>
<dbReference type="GO" id="GO:0000033">
    <property type="term" value="F:alpha-1,3-mannosyltransferase activity"/>
    <property type="evidence" value="ECO:0007669"/>
    <property type="project" value="TreeGrafter"/>
</dbReference>
<dbReference type="RefSeq" id="XP_024716239.1">
    <property type="nucleotide sequence ID" value="XM_024856640.1"/>
</dbReference>
<evidence type="ECO:0000256" key="5">
    <source>
        <dbReference type="ARBA" id="ARBA00022679"/>
    </source>
</evidence>
<reference evidence="12 13" key="1">
    <citation type="submission" date="2018-03" db="EMBL/GenBank/DDBJ databases">
        <title>Candida pseudohaemulonii genome assembly and annotation.</title>
        <authorList>
            <person name="Munoz J.F."/>
            <person name="Gade L.G."/>
            <person name="Chow N.A."/>
            <person name="Litvintseva A.P."/>
            <person name="Loparev V.N."/>
            <person name="Cuomo C.A."/>
        </authorList>
    </citation>
    <scope>NUCLEOTIDE SEQUENCE [LARGE SCALE GENOMIC DNA]</scope>
    <source>
        <strain evidence="12 13">B12108</strain>
    </source>
</reference>
<dbReference type="GO" id="GO:0046354">
    <property type="term" value="P:mannan biosynthetic process"/>
    <property type="evidence" value="ECO:0007669"/>
    <property type="project" value="UniProtKB-ARBA"/>
</dbReference>
<evidence type="ECO:0000256" key="2">
    <source>
        <dbReference type="ARBA" id="ARBA00004922"/>
    </source>
</evidence>
<gene>
    <name evidence="12" type="ORF">C7M61_001223</name>
</gene>
<organism evidence="12 13">
    <name type="scientific">Candidozyma pseudohaemuli</name>
    <dbReference type="NCBI Taxonomy" id="418784"/>
    <lineage>
        <taxon>Eukaryota</taxon>
        <taxon>Fungi</taxon>
        <taxon>Dikarya</taxon>
        <taxon>Ascomycota</taxon>
        <taxon>Saccharomycotina</taxon>
        <taxon>Pichiomycetes</taxon>
        <taxon>Metschnikowiaceae</taxon>
        <taxon>Candidozyma</taxon>
    </lineage>
</organism>
<comment type="caution">
    <text evidence="12">The sequence shown here is derived from an EMBL/GenBank/DDBJ whole genome shotgun (WGS) entry which is preliminary data.</text>
</comment>
<name>A0A2P7Z001_9ASCO</name>
<evidence type="ECO:0000256" key="1">
    <source>
        <dbReference type="ARBA" id="ARBA00004323"/>
    </source>
</evidence>
<dbReference type="InterPro" id="IPR022751">
    <property type="entry name" value="Alpha_mannosyltransferase"/>
</dbReference>
<comment type="similarity">
    <text evidence="3">Belongs to the MNN1/MNT family.</text>
</comment>
<accession>A0A2P7Z001</accession>
<evidence type="ECO:0000313" key="13">
    <source>
        <dbReference type="Proteomes" id="UP000241107"/>
    </source>
</evidence>
<dbReference type="InterPro" id="IPR029044">
    <property type="entry name" value="Nucleotide-diphossugar_trans"/>
</dbReference>
<dbReference type="SUPFAM" id="SSF53448">
    <property type="entry name" value="Nucleotide-diphospho-sugar transferases"/>
    <property type="match status" value="1"/>
</dbReference>
<dbReference type="GeneID" id="36564614"/>
<keyword evidence="7" id="KW-0735">Signal-anchor</keyword>
<keyword evidence="11" id="KW-0325">Glycoprotein</keyword>
<evidence type="ECO:0000256" key="9">
    <source>
        <dbReference type="ARBA" id="ARBA00023034"/>
    </source>
</evidence>
<evidence type="ECO:0000256" key="3">
    <source>
        <dbReference type="ARBA" id="ARBA00009105"/>
    </source>
</evidence>
<proteinExistence type="inferred from homology"/>
<evidence type="ECO:0000256" key="10">
    <source>
        <dbReference type="ARBA" id="ARBA00023136"/>
    </source>
</evidence>
<dbReference type="Proteomes" id="UP000241107">
    <property type="component" value="Unassembled WGS sequence"/>
</dbReference>
<dbReference type="GO" id="GO:0000139">
    <property type="term" value="C:Golgi membrane"/>
    <property type="evidence" value="ECO:0007669"/>
    <property type="project" value="UniProtKB-SubCell"/>
</dbReference>
<evidence type="ECO:0000256" key="6">
    <source>
        <dbReference type="ARBA" id="ARBA00022692"/>
    </source>
</evidence>
<keyword evidence="9" id="KW-0333">Golgi apparatus</keyword>
<keyword evidence="10" id="KW-0472">Membrane</keyword>
<evidence type="ECO:0008006" key="14">
    <source>
        <dbReference type="Google" id="ProtNLM"/>
    </source>
</evidence>
<keyword evidence="6" id="KW-0812">Transmembrane</keyword>
<dbReference type="OrthoDB" id="430354at2759"/>
<evidence type="ECO:0000256" key="8">
    <source>
        <dbReference type="ARBA" id="ARBA00022989"/>
    </source>
</evidence>
<dbReference type="Gene3D" id="3.90.550.10">
    <property type="entry name" value="Spore Coat Polysaccharide Biosynthesis Protein SpsA, Chain A"/>
    <property type="match status" value="1"/>
</dbReference>
<evidence type="ECO:0000256" key="4">
    <source>
        <dbReference type="ARBA" id="ARBA00022676"/>
    </source>
</evidence>
<evidence type="ECO:0000313" key="12">
    <source>
        <dbReference type="EMBL" id="PSK41540.1"/>
    </source>
</evidence>